<keyword evidence="1" id="KW-0732">Signal</keyword>
<proteinExistence type="predicted"/>
<reference evidence="2" key="1">
    <citation type="submission" date="2021-06" db="EMBL/GenBank/DDBJ databases">
        <title>Parelaphostrongylus tenuis whole genome reference sequence.</title>
        <authorList>
            <person name="Garwood T.J."/>
            <person name="Larsen P.A."/>
            <person name="Fountain-Jones N.M."/>
            <person name="Garbe J.R."/>
            <person name="Macchietto M.G."/>
            <person name="Kania S.A."/>
            <person name="Gerhold R.W."/>
            <person name="Richards J.E."/>
            <person name="Wolf T.M."/>
        </authorList>
    </citation>
    <scope>NUCLEOTIDE SEQUENCE</scope>
    <source>
        <strain evidence="2">MNPRO001-30</strain>
        <tissue evidence="2">Meninges</tissue>
    </source>
</reference>
<evidence type="ECO:0000256" key="1">
    <source>
        <dbReference type="SAM" id="SignalP"/>
    </source>
</evidence>
<organism evidence="2 3">
    <name type="scientific">Parelaphostrongylus tenuis</name>
    <name type="common">Meningeal worm</name>
    <dbReference type="NCBI Taxonomy" id="148309"/>
    <lineage>
        <taxon>Eukaryota</taxon>
        <taxon>Metazoa</taxon>
        <taxon>Ecdysozoa</taxon>
        <taxon>Nematoda</taxon>
        <taxon>Chromadorea</taxon>
        <taxon>Rhabditida</taxon>
        <taxon>Rhabditina</taxon>
        <taxon>Rhabditomorpha</taxon>
        <taxon>Strongyloidea</taxon>
        <taxon>Metastrongylidae</taxon>
        <taxon>Parelaphostrongylus</taxon>
    </lineage>
</organism>
<sequence length="116" mass="13573">MVVVWFLHYCVHLGSFSCFFSVDYRGTSQCEHSPAQSSCVKSKRELFPIKSRKVGRMGTSSVSGWLSCTQWPHSFHFCRSLHWSTFDNCWTHRWHTLLVAAITNYCTKIWLSLMLF</sequence>
<accession>A0AAD5MQG5</accession>
<dbReference type="Proteomes" id="UP001196413">
    <property type="component" value="Unassembled WGS sequence"/>
</dbReference>
<gene>
    <name evidence="2" type="ORF">KIN20_018856</name>
</gene>
<feature type="signal peptide" evidence="1">
    <location>
        <begin position="1"/>
        <end position="16"/>
    </location>
</feature>
<dbReference type="EMBL" id="JAHQIW010003758">
    <property type="protein sequence ID" value="KAJ1360003.1"/>
    <property type="molecule type" value="Genomic_DNA"/>
</dbReference>
<name>A0AAD5MQG5_PARTN</name>
<keyword evidence="3" id="KW-1185">Reference proteome</keyword>
<evidence type="ECO:0000313" key="2">
    <source>
        <dbReference type="EMBL" id="KAJ1360003.1"/>
    </source>
</evidence>
<comment type="caution">
    <text evidence="2">The sequence shown here is derived from an EMBL/GenBank/DDBJ whole genome shotgun (WGS) entry which is preliminary data.</text>
</comment>
<evidence type="ECO:0008006" key="4">
    <source>
        <dbReference type="Google" id="ProtNLM"/>
    </source>
</evidence>
<dbReference type="AlphaFoldDB" id="A0AAD5MQG5"/>
<evidence type="ECO:0000313" key="3">
    <source>
        <dbReference type="Proteomes" id="UP001196413"/>
    </source>
</evidence>
<feature type="chain" id="PRO_5042288977" description="Secreted protein" evidence="1">
    <location>
        <begin position="17"/>
        <end position="116"/>
    </location>
</feature>
<protein>
    <recommendedName>
        <fullName evidence="4">Secreted protein</fullName>
    </recommendedName>
</protein>